<dbReference type="OrthoDB" id="3399802at2"/>
<reference evidence="1 2" key="1">
    <citation type="submission" date="2019-03" db="EMBL/GenBank/DDBJ databases">
        <title>Whole genome sequence of Arthrobacter sp JH1-1.</title>
        <authorList>
            <person name="Trinh H.N."/>
        </authorList>
    </citation>
    <scope>NUCLEOTIDE SEQUENCE [LARGE SCALE GENOMIC DNA]</scope>
    <source>
        <strain evidence="1 2">JH1-1</strain>
    </source>
</reference>
<dbReference type="Proteomes" id="UP000295511">
    <property type="component" value="Unassembled WGS sequence"/>
</dbReference>
<dbReference type="Pfam" id="PF12840">
    <property type="entry name" value="HTH_20"/>
    <property type="match status" value="1"/>
</dbReference>
<dbReference type="RefSeq" id="WP_133205374.1">
    <property type="nucleotide sequence ID" value="NZ_SMRU01000020.1"/>
</dbReference>
<name>A0A4R5KDW5_9MICC</name>
<dbReference type="InterPro" id="IPR036390">
    <property type="entry name" value="WH_DNA-bd_sf"/>
</dbReference>
<dbReference type="Gene3D" id="1.10.10.10">
    <property type="entry name" value="Winged helix-like DNA-binding domain superfamily/Winged helix DNA-binding domain"/>
    <property type="match status" value="1"/>
</dbReference>
<dbReference type="InterPro" id="IPR011991">
    <property type="entry name" value="ArsR-like_HTH"/>
</dbReference>
<accession>A0A4R5KDW5</accession>
<sequence length="221" mass="23895">MSGIPWLRRLSAVASLDDRNRRRLYEHVCRANHPVSRDDAAMALGLPRSTASFHLDRLVRDELLKVEFRKLGSKVGPGSGRPAKLYTSVVDEIGASVPERNYDLAGDVMASALHRMMDDGGSPRETLLETAYAHGRAAGGDGADFTEVLENYGYHPEADDDGGYSLANCPFHRLAGSHTDVVCAMNGAFLSGAAAACGVEEDRVAGDDREGYCCARIRPKQ</sequence>
<dbReference type="EMBL" id="SMRU01000020">
    <property type="protein sequence ID" value="TDF93122.1"/>
    <property type="molecule type" value="Genomic_DNA"/>
</dbReference>
<comment type="caution">
    <text evidence="1">The sequence shown here is derived from an EMBL/GenBank/DDBJ whole genome shotgun (WGS) entry which is preliminary data.</text>
</comment>
<organism evidence="1 2">
    <name type="scientific">Arthrobacter terricola</name>
    <dbReference type="NCBI Taxonomy" id="2547396"/>
    <lineage>
        <taxon>Bacteria</taxon>
        <taxon>Bacillati</taxon>
        <taxon>Actinomycetota</taxon>
        <taxon>Actinomycetes</taxon>
        <taxon>Micrococcales</taxon>
        <taxon>Micrococcaceae</taxon>
        <taxon>Arthrobacter</taxon>
    </lineage>
</organism>
<evidence type="ECO:0000313" key="1">
    <source>
        <dbReference type="EMBL" id="TDF93122.1"/>
    </source>
</evidence>
<dbReference type="SUPFAM" id="SSF46785">
    <property type="entry name" value="Winged helix' DNA-binding domain"/>
    <property type="match status" value="1"/>
</dbReference>
<dbReference type="AlphaFoldDB" id="A0A4R5KDW5"/>
<keyword evidence="2" id="KW-1185">Reference proteome</keyword>
<evidence type="ECO:0000313" key="2">
    <source>
        <dbReference type="Proteomes" id="UP000295511"/>
    </source>
</evidence>
<gene>
    <name evidence="1" type="ORF">E1809_16720</name>
</gene>
<dbReference type="InterPro" id="IPR036388">
    <property type="entry name" value="WH-like_DNA-bd_sf"/>
</dbReference>
<protein>
    <submittedName>
        <fullName evidence="1">Transcriptional regulator</fullName>
    </submittedName>
</protein>
<dbReference type="CDD" id="cd00090">
    <property type="entry name" value="HTH_ARSR"/>
    <property type="match status" value="1"/>
</dbReference>
<proteinExistence type="predicted"/>